<sequence>MLVGRLAHDNTVGTVSRKETTRSDLTISAPPMKSSCKSFKQISKWSSPAPAILLMYSPDSSMLILLLSWY</sequence>
<name>A0ACC1XYQ7_MELAZ</name>
<dbReference type="Proteomes" id="UP001164539">
    <property type="component" value="Chromosome 6"/>
</dbReference>
<accession>A0ACC1XYQ7</accession>
<gene>
    <name evidence="1" type="ORF">OWV82_011492</name>
</gene>
<organism evidence="1 2">
    <name type="scientific">Melia azedarach</name>
    <name type="common">Chinaberry tree</name>
    <dbReference type="NCBI Taxonomy" id="155640"/>
    <lineage>
        <taxon>Eukaryota</taxon>
        <taxon>Viridiplantae</taxon>
        <taxon>Streptophyta</taxon>
        <taxon>Embryophyta</taxon>
        <taxon>Tracheophyta</taxon>
        <taxon>Spermatophyta</taxon>
        <taxon>Magnoliopsida</taxon>
        <taxon>eudicotyledons</taxon>
        <taxon>Gunneridae</taxon>
        <taxon>Pentapetalae</taxon>
        <taxon>rosids</taxon>
        <taxon>malvids</taxon>
        <taxon>Sapindales</taxon>
        <taxon>Meliaceae</taxon>
        <taxon>Melia</taxon>
    </lineage>
</organism>
<protein>
    <submittedName>
        <fullName evidence="1">UDP-glycosyltransferase TURAN</fullName>
    </submittedName>
</protein>
<proteinExistence type="predicted"/>
<keyword evidence="2" id="KW-1185">Reference proteome</keyword>
<dbReference type="EMBL" id="CM051399">
    <property type="protein sequence ID" value="KAJ4716478.1"/>
    <property type="molecule type" value="Genomic_DNA"/>
</dbReference>
<reference evidence="1 2" key="1">
    <citation type="journal article" date="2023" name="Science">
        <title>Complex scaffold remodeling in plant triterpene biosynthesis.</title>
        <authorList>
            <person name="De La Pena R."/>
            <person name="Hodgson H."/>
            <person name="Liu J.C."/>
            <person name="Stephenson M.J."/>
            <person name="Martin A.C."/>
            <person name="Owen C."/>
            <person name="Harkess A."/>
            <person name="Leebens-Mack J."/>
            <person name="Jimenez L.E."/>
            <person name="Osbourn A."/>
            <person name="Sattely E.S."/>
        </authorList>
    </citation>
    <scope>NUCLEOTIDE SEQUENCE [LARGE SCALE GENOMIC DNA]</scope>
    <source>
        <strain evidence="2">cv. JPN11</strain>
        <tissue evidence="1">Leaf</tissue>
    </source>
</reference>
<evidence type="ECO:0000313" key="2">
    <source>
        <dbReference type="Proteomes" id="UP001164539"/>
    </source>
</evidence>
<comment type="caution">
    <text evidence="1">The sequence shown here is derived from an EMBL/GenBank/DDBJ whole genome shotgun (WGS) entry which is preliminary data.</text>
</comment>
<evidence type="ECO:0000313" key="1">
    <source>
        <dbReference type="EMBL" id="KAJ4716478.1"/>
    </source>
</evidence>